<feature type="transmembrane region" description="Helical" evidence="6">
    <location>
        <begin position="199"/>
        <end position="224"/>
    </location>
</feature>
<evidence type="ECO:0000313" key="8">
    <source>
        <dbReference type="Proteomes" id="UP001596495"/>
    </source>
</evidence>
<feature type="transmembrane region" description="Helical" evidence="6">
    <location>
        <begin position="124"/>
        <end position="141"/>
    </location>
</feature>
<comment type="caution">
    <text evidence="7">The sequence shown here is derived from an EMBL/GenBank/DDBJ whole genome shotgun (WGS) entry which is preliminary data.</text>
</comment>
<keyword evidence="5 6" id="KW-0472">Membrane</keyword>
<protein>
    <submittedName>
        <fullName evidence="7">YbhN family protein</fullName>
    </submittedName>
</protein>
<dbReference type="PANTHER" id="PTHR39087:SF2">
    <property type="entry name" value="UPF0104 MEMBRANE PROTEIN MJ1595"/>
    <property type="match status" value="1"/>
</dbReference>
<keyword evidence="2" id="KW-1003">Cell membrane</keyword>
<evidence type="ECO:0000256" key="5">
    <source>
        <dbReference type="ARBA" id="ARBA00023136"/>
    </source>
</evidence>
<sequence>MSARVLLRTLSFLLLLAVLVWLFLRRPEDLVQLSDRLSDLPGSTWLMVFLLGLLSYVLRLLRWQVLLRVLGHRIPVTQQLPIYMAGFGLAMTPGKVGETIRTAYLAPLGVPYGDSLAAFVAERLVDLLVVGLLACLALPLVASHPIWVLSAWGFVLSAFLVARSRLLPAMAARMGTGKLGQTADEGTRALQRLLSGRPLFLGCLLGSLAWSVQASALLVVLSHLEHPVPVLSGLGSYALALLAGAASFIPGGLGVTEAAMLWLLERQGVDLLTAATAALVSRGVPLWTGVFTGLLALAALGVRSTQSDRPTQP</sequence>
<organism evidence="7 8">
    <name type="scientific">Hydrogenophaga bisanensis</name>
    <dbReference type="NCBI Taxonomy" id="439611"/>
    <lineage>
        <taxon>Bacteria</taxon>
        <taxon>Pseudomonadati</taxon>
        <taxon>Pseudomonadota</taxon>
        <taxon>Betaproteobacteria</taxon>
        <taxon>Burkholderiales</taxon>
        <taxon>Comamonadaceae</taxon>
        <taxon>Hydrogenophaga</taxon>
    </lineage>
</organism>
<dbReference type="RefSeq" id="WP_382255946.1">
    <property type="nucleotide sequence ID" value="NZ_JBHTBX010000004.1"/>
</dbReference>
<comment type="subcellular location">
    <subcellularLocation>
        <location evidence="1">Cell membrane</location>
        <topology evidence="1">Multi-pass membrane protein</topology>
    </subcellularLocation>
</comment>
<feature type="transmembrane region" description="Helical" evidence="6">
    <location>
        <begin position="44"/>
        <end position="61"/>
    </location>
</feature>
<evidence type="ECO:0000256" key="2">
    <source>
        <dbReference type="ARBA" id="ARBA00022475"/>
    </source>
</evidence>
<gene>
    <name evidence="7" type="ORF">ACFQNJ_08330</name>
</gene>
<feature type="transmembrane region" description="Helical" evidence="6">
    <location>
        <begin position="147"/>
        <end position="166"/>
    </location>
</feature>
<feature type="transmembrane region" description="Helical" evidence="6">
    <location>
        <begin position="236"/>
        <end position="264"/>
    </location>
</feature>
<evidence type="ECO:0000256" key="4">
    <source>
        <dbReference type="ARBA" id="ARBA00022989"/>
    </source>
</evidence>
<keyword evidence="3 6" id="KW-0812">Transmembrane</keyword>
<dbReference type="EMBL" id="JBHTBX010000004">
    <property type="protein sequence ID" value="MFC7434516.1"/>
    <property type="molecule type" value="Genomic_DNA"/>
</dbReference>
<name>A0ABW2R8V8_9BURK</name>
<keyword evidence="8" id="KW-1185">Reference proteome</keyword>
<dbReference type="PANTHER" id="PTHR39087">
    <property type="entry name" value="UPF0104 MEMBRANE PROTEIN MJ1595"/>
    <property type="match status" value="1"/>
</dbReference>
<dbReference type="Pfam" id="PF03706">
    <property type="entry name" value="LPG_synthase_TM"/>
    <property type="match status" value="1"/>
</dbReference>
<dbReference type="Proteomes" id="UP001596495">
    <property type="component" value="Unassembled WGS sequence"/>
</dbReference>
<proteinExistence type="predicted"/>
<reference evidence="8" key="1">
    <citation type="journal article" date="2019" name="Int. J. Syst. Evol. Microbiol.">
        <title>The Global Catalogue of Microorganisms (GCM) 10K type strain sequencing project: providing services to taxonomists for standard genome sequencing and annotation.</title>
        <authorList>
            <consortium name="The Broad Institute Genomics Platform"/>
            <consortium name="The Broad Institute Genome Sequencing Center for Infectious Disease"/>
            <person name="Wu L."/>
            <person name="Ma J."/>
        </authorList>
    </citation>
    <scope>NUCLEOTIDE SEQUENCE [LARGE SCALE GENOMIC DNA]</scope>
    <source>
        <strain evidence="8">CCUG 54518</strain>
    </source>
</reference>
<keyword evidence="4 6" id="KW-1133">Transmembrane helix</keyword>
<accession>A0ABW2R8V8</accession>
<evidence type="ECO:0000256" key="6">
    <source>
        <dbReference type="SAM" id="Phobius"/>
    </source>
</evidence>
<feature type="transmembrane region" description="Helical" evidence="6">
    <location>
        <begin position="5"/>
        <end position="24"/>
    </location>
</feature>
<evidence type="ECO:0000313" key="7">
    <source>
        <dbReference type="EMBL" id="MFC7434516.1"/>
    </source>
</evidence>
<dbReference type="NCBIfam" id="TIGR00374">
    <property type="entry name" value="flippase-like domain"/>
    <property type="match status" value="1"/>
</dbReference>
<dbReference type="InterPro" id="IPR022791">
    <property type="entry name" value="L-PG_synthase/AglD"/>
</dbReference>
<feature type="transmembrane region" description="Helical" evidence="6">
    <location>
        <begin position="284"/>
        <end position="302"/>
    </location>
</feature>
<evidence type="ECO:0000256" key="3">
    <source>
        <dbReference type="ARBA" id="ARBA00022692"/>
    </source>
</evidence>
<evidence type="ECO:0000256" key="1">
    <source>
        <dbReference type="ARBA" id="ARBA00004651"/>
    </source>
</evidence>